<protein>
    <submittedName>
        <fullName evidence="2">Uncharacterized protein</fullName>
    </submittedName>
</protein>
<dbReference type="AlphaFoldDB" id="A0A0F7SRT0"/>
<keyword evidence="1" id="KW-0732">Signal</keyword>
<evidence type="ECO:0000256" key="1">
    <source>
        <dbReference type="SAM" id="SignalP"/>
    </source>
</evidence>
<sequence length="466" mass="51410">MSRPHPLLFELPTLLNLLVLSIPRLTTKKSLATCMNLSTLIPPVIQMLPESTPGLSRVVMDQVRELVDVTRMWAEGKDDWSLKGEQNSILLSILTSSLVHLYPNLDVQSAEYAYANDRPDIRRAGFGQNGYQSGMDSILQTALRFIRPISPSLSASSESPKAIDILPLLTSSSQGTSTFALLLLSHHLSTSTITNSEFFASVPPPCPTSPSSWLENTLESGTVRSARSGGIVWVRCCLSAILDSSPSTSVSPSASVDAKLIRSLWDIYLPPMATSPSSIFRQLLFDTLKQTLHAQILDSTRDALAIVHDLVKRGGEAGPMVRITGVHFLRSLIVDRGIEGSDSEFERIGKALQDVPFGEKDENEMFCWETMEDPRGETWIRGPGPAFVVLTLGVYQLLLNKDPSSLPQTIVNHLRALPETYLRPLRAQLDIRSIPKLNDTESVDAFETVTFALEGVEDVWKSWNKN</sequence>
<name>A0A0F7SRT0_PHARH</name>
<feature type="chain" id="PRO_5002522033" evidence="1">
    <location>
        <begin position="33"/>
        <end position="466"/>
    </location>
</feature>
<accession>A0A0F7SRT0</accession>
<reference evidence="2" key="1">
    <citation type="submission" date="2014-08" db="EMBL/GenBank/DDBJ databases">
        <authorList>
            <person name="Sharma Rahul"/>
            <person name="Thines Marco"/>
        </authorList>
    </citation>
    <scope>NUCLEOTIDE SEQUENCE</scope>
</reference>
<organism evidence="2">
    <name type="scientific">Phaffia rhodozyma</name>
    <name type="common">Yeast</name>
    <name type="synonym">Xanthophyllomyces dendrorhous</name>
    <dbReference type="NCBI Taxonomy" id="264483"/>
    <lineage>
        <taxon>Eukaryota</taxon>
        <taxon>Fungi</taxon>
        <taxon>Dikarya</taxon>
        <taxon>Basidiomycota</taxon>
        <taxon>Agaricomycotina</taxon>
        <taxon>Tremellomycetes</taxon>
        <taxon>Cystofilobasidiales</taxon>
        <taxon>Mrakiaceae</taxon>
        <taxon>Phaffia</taxon>
    </lineage>
</organism>
<feature type="signal peptide" evidence="1">
    <location>
        <begin position="1"/>
        <end position="32"/>
    </location>
</feature>
<proteinExistence type="predicted"/>
<dbReference type="EMBL" id="LN483166">
    <property type="protein sequence ID" value="CED84902.1"/>
    <property type="molecule type" value="Genomic_DNA"/>
</dbReference>
<evidence type="ECO:0000313" key="2">
    <source>
        <dbReference type="EMBL" id="CED84902.1"/>
    </source>
</evidence>